<sequence>MEAAPQNATTIVPATGRNNEQAEPINGTDPVKWCHVTFSHIPHFHFLTFHIPHVFSQHLFFLCDSNRACTGPRLFLLLLLSGAAGSSRADKSPAVPSFLPSFPDFPPSAKDIFLIENHWSRGRCFVFVSQPHPDIANTLFDSLFDLGGNC</sequence>
<reference evidence="3" key="1">
    <citation type="submission" date="2017-01" db="EMBL/GenBank/DDBJ databases">
        <title>Comparative genomics of anhydrobiosis in the tardigrade Hypsibius dujardini.</title>
        <authorList>
            <person name="Yoshida Y."/>
            <person name="Koutsovoulos G."/>
            <person name="Laetsch D."/>
            <person name="Stevens L."/>
            <person name="Kumar S."/>
            <person name="Horikawa D."/>
            <person name="Ishino K."/>
            <person name="Komine S."/>
            <person name="Tomita M."/>
            <person name="Blaxter M."/>
            <person name="Arakawa K."/>
        </authorList>
    </citation>
    <scope>NUCLEOTIDE SEQUENCE [LARGE SCALE GENOMIC DNA]</scope>
    <source>
        <strain evidence="3">Z151</strain>
    </source>
</reference>
<evidence type="ECO:0000313" key="2">
    <source>
        <dbReference type="EMBL" id="OWA53474.1"/>
    </source>
</evidence>
<name>A0A9X6NHS9_HYPEX</name>
<evidence type="ECO:0000256" key="1">
    <source>
        <dbReference type="SAM" id="MobiDB-lite"/>
    </source>
</evidence>
<feature type="region of interest" description="Disordered" evidence="1">
    <location>
        <begin position="1"/>
        <end position="24"/>
    </location>
</feature>
<gene>
    <name evidence="2" type="ORF">BV898_17902</name>
</gene>
<organism evidence="2 3">
    <name type="scientific">Hypsibius exemplaris</name>
    <name type="common">Freshwater tardigrade</name>
    <dbReference type="NCBI Taxonomy" id="2072580"/>
    <lineage>
        <taxon>Eukaryota</taxon>
        <taxon>Metazoa</taxon>
        <taxon>Ecdysozoa</taxon>
        <taxon>Tardigrada</taxon>
        <taxon>Eutardigrada</taxon>
        <taxon>Parachela</taxon>
        <taxon>Hypsibioidea</taxon>
        <taxon>Hypsibiidae</taxon>
        <taxon>Hypsibius</taxon>
    </lineage>
</organism>
<keyword evidence="3" id="KW-1185">Reference proteome</keyword>
<evidence type="ECO:0000313" key="3">
    <source>
        <dbReference type="Proteomes" id="UP000192578"/>
    </source>
</evidence>
<feature type="compositionally biased region" description="Polar residues" evidence="1">
    <location>
        <begin position="1"/>
        <end position="21"/>
    </location>
</feature>
<proteinExistence type="predicted"/>
<accession>A0A9X6NHS9</accession>
<comment type="caution">
    <text evidence="2">The sequence shown here is derived from an EMBL/GenBank/DDBJ whole genome shotgun (WGS) entry which is preliminary data.</text>
</comment>
<dbReference type="AlphaFoldDB" id="A0A9X6NHS9"/>
<protein>
    <submittedName>
        <fullName evidence="2">Uncharacterized protein</fullName>
    </submittedName>
</protein>
<dbReference type="EMBL" id="MTYJ01000324">
    <property type="protein sequence ID" value="OWA53474.1"/>
    <property type="molecule type" value="Genomic_DNA"/>
</dbReference>
<dbReference type="Proteomes" id="UP000192578">
    <property type="component" value="Unassembled WGS sequence"/>
</dbReference>